<evidence type="ECO:0000313" key="1">
    <source>
        <dbReference type="EMBL" id="MBP2451867.1"/>
    </source>
</evidence>
<accession>A0ABS4ZQU1</accession>
<proteinExistence type="predicted"/>
<dbReference type="EMBL" id="JAGIOP010000001">
    <property type="protein sequence ID" value="MBP2451867.1"/>
    <property type="molecule type" value="Genomic_DNA"/>
</dbReference>
<reference evidence="1 2" key="1">
    <citation type="submission" date="2021-03" db="EMBL/GenBank/DDBJ databases">
        <title>Sequencing the genomes of 1000 actinobacteria strains.</title>
        <authorList>
            <person name="Klenk H.-P."/>
        </authorList>
    </citation>
    <scope>NUCLEOTIDE SEQUENCE [LARGE SCALE GENOMIC DNA]</scope>
    <source>
        <strain evidence="1 2">DSM 46713</strain>
    </source>
</reference>
<protein>
    <submittedName>
        <fullName evidence="1">Uncharacterized protein</fullName>
    </submittedName>
</protein>
<dbReference type="Proteomes" id="UP000694460">
    <property type="component" value="Unassembled WGS sequence"/>
</dbReference>
<sequence>MAEVADKYRLPVVKVRGLIEGAMAKLRGEQQVAA</sequence>
<keyword evidence="2" id="KW-1185">Reference proteome</keyword>
<name>A0ABS4ZQU1_9MYCO</name>
<organism evidence="1 2">
    <name type="scientific">Mycolicibacterium lutetiense</name>
    <dbReference type="NCBI Taxonomy" id="1641992"/>
    <lineage>
        <taxon>Bacteria</taxon>
        <taxon>Bacillati</taxon>
        <taxon>Actinomycetota</taxon>
        <taxon>Actinomycetes</taxon>
        <taxon>Mycobacteriales</taxon>
        <taxon>Mycobacteriaceae</taxon>
        <taxon>Mycolicibacterium</taxon>
    </lineage>
</organism>
<gene>
    <name evidence="1" type="ORF">JOF57_001752</name>
</gene>
<comment type="caution">
    <text evidence="1">The sequence shown here is derived from an EMBL/GenBank/DDBJ whole genome shotgun (WGS) entry which is preliminary data.</text>
</comment>
<evidence type="ECO:0000313" key="2">
    <source>
        <dbReference type="Proteomes" id="UP000694460"/>
    </source>
</evidence>